<dbReference type="FunFam" id="2.60.40.60:FF:000021">
    <property type="entry name" value="FAT atypical cadherin 1"/>
    <property type="match status" value="1"/>
</dbReference>
<evidence type="ECO:0000256" key="9">
    <source>
        <dbReference type="ARBA" id="ARBA00023157"/>
    </source>
</evidence>
<feature type="domain" description="Cadherin" evidence="12">
    <location>
        <begin position="534"/>
        <end position="598"/>
    </location>
</feature>
<dbReference type="PROSITE" id="PS00232">
    <property type="entry name" value="CADHERIN_1"/>
    <property type="match status" value="3"/>
</dbReference>
<dbReference type="GO" id="GO:0016339">
    <property type="term" value="P:calcium-dependent cell-cell adhesion via plasma membrane cell adhesion molecules"/>
    <property type="evidence" value="ECO:0007669"/>
    <property type="project" value="TreeGrafter"/>
</dbReference>
<dbReference type="AlphaFoldDB" id="A0A5B7DT95"/>
<feature type="compositionally biased region" description="Basic and acidic residues" evidence="11">
    <location>
        <begin position="356"/>
        <end position="366"/>
    </location>
</feature>
<evidence type="ECO:0000256" key="10">
    <source>
        <dbReference type="PROSITE-ProRule" id="PRU00043"/>
    </source>
</evidence>
<evidence type="ECO:0000256" key="3">
    <source>
        <dbReference type="ARBA" id="ARBA00022692"/>
    </source>
</evidence>
<organism evidence="13 14">
    <name type="scientific">Portunus trituberculatus</name>
    <name type="common">Swimming crab</name>
    <name type="synonym">Neptunus trituberculatus</name>
    <dbReference type="NCBI Taxonomy" id="210409"/>
    <lineage>
        <taxon>Eukaryota</taxon>
        <taxon>Metazoa</taxon>
        <taxon>Ecdysozoa</taxon>
        <taxon>Arthropoda</taxon>
        <taxon>Crustacea</taxon>
        <taxon>Multicrustacea</taxon>
        <taxon>Malacostraca</taxon>
        <taxon>Eumalacostraca</taxon>
        <taxon>Eucarida</taxon>
        <taxon>Decapoda</taxon>
        <taxon>Pleocyemata</taxon>
        <taxon>Brachyura</taxon>
        <taxon>Eubrachyura</taxon>
        <taxon>Portunoidea</taxon>
        <taxon>Portunidae</taxon>
        <taxon>Portuninae</taxon>
        <taxon>Portunus</taxon>
    </lineage>
</organism>
<feature type="domain" description="Cadherin" evidence="12">
    <location>
        <begin position="160"/>
        <end position="267"/>
    </location>
</feature>
<dbReference type="GO" id="GO:0008013">
    <property type="term" value="F:beta-catenin binding"/>
    <property type="evidence" value="ECO:0007669"/>
    <property type="project" value="TreeGrafter"/>
</dbReference>
<proteinExistence type="predicted"/>
<keyword evidence="9" id="KW-1015">Disulfide bond</keyword>
<keyword evidence="8" id="KW-0472">Membrane</keyword>
<keyword evidence="7" id="KW-1133">Transmembrane helix</keyword>
<dbReference type="PRINTS" id="PR00205">
    <property type="entry name" value="CADHERIN"/>
</dbReference>
<comment type="subcellular location">
    <subcellularLocation>
        <location evidence="1">Membrane</location>
        <topology evidence="1">Single-pass membrane protein</topology>
    </subcellularLocation>
</comment>
<dbReference type="CDD" id="cd11304">
    <property type="entry name" value="Cadherin_repeat"/>
    <property type="match status" value="6"/>
</dbReference>
<evidence type="ECO:0000256" key="4">
    <source>
        <dbReference type="ARBA" id="ARBA00022729"/>
    </source>
</evidence>
<feature type="domain" description="Cadherin" evidence="12">
    <location>
        <begin position="374"/>
        <end position="427"/>
    </location>
</feature>
<sequence>MLINSLNFSRVGCNEKDTNVTFVSVNEGGCGVLKTPEYTADAEENQNKAAAPLVSRRMVRRECRKQDSRARGVMVLATDQDSGRSGSVSYSLIHSFGSFAIHASNQHGQITTTRRLDRDGEDKEFFLTVIAKDSGTQPRQTSCSFRVVVEDVNDNPPVFDQAKYEQTLATDHNPATPVLRVSASDRDSGSNARVTYHLEGHPNHLEFFYLEPMTGVLSLKRSLNATMANAQTFDLGVRAVDGGTPPLWSMASVSIPVVSSGELPPTVVGQHPRQPAIPENTTESTEVVVLCARRMRTGSCASERQWNLIRLTRFKENIISIVESIFTESVLSVSNVGGCKARRGAGGAGDVPRWPETGRDRRRLPDHQSAVCGDSSGVSIFVATRTLDYEFVQAYKLNLQIVNDRNARLEQQVMVTIVDVNDNAPLLQPFDGAVRENTDSMLITTIQAVDKDASPQYRQLTYSFDVTASNDVISKFALKTNGELWTTQPLDREEVSQYRVPIQVTDGVPAHERMTTYWITVQDLNDVAPQFDLSNGVYEVQLPENREPGKPTGVRLHVDDEDIVNHFTFEIVEGNEEKKFRVDPSARTILVNKPLDYDYPVMDRNVSPAEEVSALDPDLPPSVNQNILYYLSPDEQRNFTIDSRSGQLSIRGCLDREAAVRGTMTLYPRANDEGGKGHDADPATVQVTILDLNDNYPHIIKPHFMHSYVLMMRRHIGKINSSGHVFHCCAVAL</sequence>
<feature type="domain" description="Cadherin" evidence="12">
    <location>
        <begin position="426"/>
        <end position="531"/>
    </location>
</feature>
<dbReference type="FunFam" id="2.60.40.60:FF:000058">
    <property type="entry name" value="FAT atypical cadherin 3"/>
    <property type="match status" value="1"/>
</dbReference>
<evidence type="ECO:0000256" key="7">
    <source>
        <dbReference type="ARBA" id="ARBA00022989"/>
    </source>
</evidence>
<dbReference type="EMBL" id="VSRR010001356">
    <property type="protein sequence ID" value="MPC24650.1"/>
    <property type="molecule type" value="Genomic_DNA"/>
</dbReference>
<dbReference type="GO" id="GO:0000902">
    <property type="term" value="P:cell morphogenesis"/>
    <property type="evidence" value="ECO:0007669"/>
    <property type="project" value="TreeGrafter"/>
</dbReference>
<dbReference type="GO" id="GO:0016477">
    <property type="term" value="P:cell migration"/>
    <property type="evidence" value="ECO:0007669"/>
    <property type="project" value="TreeGrafter"/>
</dbReference>
<dbReference type="SMART" id="SM00112">
    <property type="entry name" value="CA"/>
    <property type="match status" value="4"/>
</dbReference>
<evidence type="ECO:0000256" key="1">
    <source>
        <dbReference type="ARBA" id="ARBA00004167"/>
    </source>
</evidence>
<dbReference type="GO" id="GO:0044331">
    <property type="term" value="P:cell-cell adhesion mediated by cadherin"/>
    <property type="evidence" value="ECO:0007669"/>
    <property type="project" value="TreeGrafter"/>
</dbReference>
<dbReference type="GO" id="GO:0034332">
    <property type="term" value="P:adherens junction organization"/>
    <property type="evidence" value="ECO:0007669"/>
    <property type="project" value="TreeGrafter"/>
</dbReference>
<evidence type="ECO:0000256" key="6">
    <source>
        <dbReference type="ARBA" id="ARBA00022837"/>
    </source>
</evidence>
<feature type="region of interest" description="Disordered" evidence="11">
    <location>
        <begin position="342"/>
        <end position="368"/>
    </location>
</feature>
<dbReference type="InterPro" id="IPR015919">
    <property type="entry name" value="Cadherin-like_sf"/>
</dbReference>
<dbReference type="GO" id="GO:0016342">
    <property type="term" value="C:catenin complex"/>
    <property type="evidence" value="ECO:0007669"/>
    <property type="project" value="TreeGrafter"/>
</dbReference>
<evidence type="ECO:0000256" key="2">
    <source>
        <dbReference type="ARBA" id="ARBA00022536"/>
    </source>
</evidence>
<keyword evidence="14" id="KW-1185">Reference proteome</keyword>
<dbReference type="GO" id="GO:0007156">
    <property type="term" value="P:homophilic cell adhesion via plasma membrane adhesion molecules"/>
    <property type="evidence" value="ECO:0007669"/>
    <property type="project" value="InterPro"/>
</dbReference>
<feature type="domain" description="Cadherin" evidence="12">
    <location>
        <begin position="612"/>
        <end position="704"/>
    </location>
</feature>
<dbReference type="Gene3D" id="2.60.40.60">
    <property type="entry name" value="Cadherins"/>
    <property type="match status" value="6"/>
</dbReference>
<dbReference type="InterPro" id="IPR020894">
    <property type="entry name" value="Cadherin_CS"/>
</dbReference>
<name>A0A5B7DT95_PORTR</name>
<dbReference type="OrthoDB" id="6252479at2759"/>
<dbReference type="GO" id="GO:0005509">
    <property type="term" value="F:calcium ion binding"/>
    <property type="evidence" value="ECO:0007669"/>
    <property type="project" value="UniProtKB-UniRule"/>
</dbReference>
<protein>
    <submittedName>
        <fullName evidence="13">Protocadherin Fat 1</fullName>
    </submittedName>
</protein>
<feature type="domain" description="Cadherin" evidence="12">
    <location>
        <begin position="75"/>
        <end position="159"/>
    </location>
</feature>
<gene>
    <name evidence="13" type="primary">FAT1_4</name>
    <name evidence="13" type="ORF">E2C01_017736</name>
</gene>
<dbReference type="Proteomes" id="UP000324222">
    <property type="component" value="Unassembled WGS sequence"/>
</dbReference>
<keyword evidence="2" id="KW-0245">EGF-like domain</keyword>
<dbReference type="GO" id="GO:0005912">
    <property type="term" value="C:adherens junction"/>
    <property type="evidence" value="ECO:0007669"/>
    <property type="project" value="TreeGrafter"/>
</dbReference>
<keyword evidence="3" id="KW-0812">Transmembrane</keyword>
<evidence type="ECO:0000256" key="8">
    <source>
        <dbReference type="ARBA" id="ARBA00023136"/>
    </source>
</evidence>
<keyword evidence="4" id="KW-0732">Signal</keyword>
<dbReference type="SUPFAM" id="SSF49313">
    <property type="entry name" value="Cadherin-like"/>
    <property type="match status" value="6"/>
</dbReference>
<evidence type="ECO:0000313" key="14">
    <source>
        <dbReference type="Proteomes" id="UP000324222"/>
    </source>
</evidence>
<dbReference type="Pfam" id="PF00028">
    <property type="entry name" value="Cadherin"/>
    <property type="match status" value="4"/>
</dbReference>
<evidence type="ECO:0000256" key="11">
    <source>
        <dbReference type="SAM" id="MobiDB-lite"/>
    </source>
</evidence>
<dbReference type="GO" id="GO:0007043">
    <property type="term" value="P:cell-cell junction assembly"/>
    <property type="evidence" value="ECO:0007669"/>
    <property type="project" value="TreeGrafter"/>
</dbReference>
<dbReference type="GO" id="GO:0045296">
    <property type="term" value="F:cadherin binding"/>
    <property type="evidence" value="ECO:0007669"/>
    <property type="project" value="TreeGrafter"/>
</dbReference>
<evidence type="ECO:0000256" key="5">
    <source>
        <dbReference type="ARBA" id="ARBA00022737"/>
    </source>
</evidence>
<comment type="caution">
    <text evidence="13">The sequence shown here is derived from an EMBL/GenBank/DDBJ whole genome shotgun (WGS) entry which is preliminary data.</text>
</comment>
<dbReference type="InterPro" id="IPR039808">
    <property type="entry name" value="Cadherin"/>
</dbReference>
<dbReference type="PROSITE" id="PS50268">
    <property type="entry name" value="CADHERIN_2"/>
    <property type="match status" value="6"/>
</dbReference>
<dbReference type="PANTHER" id="PTHR24027">
    <property type="entry name" value="CADHERIN-23"/>
    <property type="match status" value="1"/>
</dbReference>
<dbReference type="InterPro" id="IPR002126">
    <property type="entry name" value="Cadherin-like_dom"/>
</dbReference>
<evidence type="ECO:0000313" key="13">
    <source>
        <dbReference type="EMBL" id="MPC24650.1"/>
    </source>
</evidence>
<keyword evidence="5" id="KW-0677">Repeat</keyword>
<reference evidence="13 14" key="1">
    <citation type="submission" date="2019-05" db="EMBL/GenBank/DDBJ databases">
        <title>Another draft genome of Portunus trituberculatus and its Hox gene families provides insights of decapod evolution.</title>
        <authorList>
            <person name="Jeong J.-H."/>
            <person name="Song I."/>
            <person name="Kim S."/>
            <person name="Choi T."/>
            <person name="Kim D."/>
            <person name="Ryu S."/>
            <person name="Kim W."/>
        </authorList>
    </citation>
    <scope>NUCLEOTIDE SEQUENCE [LARGE SCALE GENOMIC DNA]</scope>
    <source>
        <tissue evidence="13">Muscle</tissue>
    </source>
</reference>
<dbReference type="PANTHER" id="PTHR24027:SF438">
    <property type="entry name" value="CADHERIN 23"/>
    <property type="match status" value="1"/>
</dbReference>
<evidence type="ECO:0000259" key="12">
    <source>
        <dbReference type="PROSITE" id="PS50268"/>
    </source>
</evidence>
<accession>A0A5B7DT95</accession>
<keyword evidence="6 10" id="KW-0106">Calcium</keyword>